<evidence type="ECO:0000313" key="2">
    <source>
        <dbReference type="EMBL" id="CAB9510789.1"/>
    </source>
</evidence>
<reference evidence="2" key="1">
    <citation type="submission" date="2020-06" db="EMBL/GenBank/DDBJ databases">
        <authorList>
            <consortium name="Plant Systems Biology data submission"/>
        </authorList>
    </citation>
    <scope>NUCLEOTIDE SEQUENCE</scope>
    <source>
        <strain evidence="2">D6</strain>
    </source>
</reference>
<dbReference type="AlphaFoldDB" id="A0A9N8DYH1"/>
<dbReference type="PANTHER" id="PTHR35836">
    <property type="entry name" value="VCBS REPEAT-CONTAINING PROTEIN"/>
    <property type="match status" value="1"/>
</dbReference>
<feature type="region of interest" description="Disordered" evidence="1">
    <location>
        <begin position="44"/>
        <end position="63"/>
    </location>
</feature>
<dbReference type="OrthoDB" id="10022113at2759"/>
<accession>A0A9N8DYH1</accession>
<dbReference type="Proteomes" id="UP001153069">
    <property type="component" value="Unassembled WGS sequence"/>
</dbReference>
<dbReference type="EMBL" id="CAICTM010000452">
    <property type="protein sequence ID" value="CAB9510789.1"/>
    <property type="molecule type" value="Genomic_DNA"/>
</dbReference>
<organism evidence="2 3">
    <name type="scientific">Seminavis robusta</name>
    <dbReference type="NCBI Taxonomy" id="568900"/>
    <lineage>
        <taxon>Eukaryota</taxon>
        <taxon>Sar</taxon>
        <taxon>Stramenopiles</taxon>
        <taxon>Ochrophyta</taxon>
        <taxon>Bacillariophyta</taxon>
        <taxon>Bacillariophyceae</taxon>
        <taxon>Bacillariophycidae</taxon>
        <taxon>Naviculales</taxon>
        <taxon>Naviculaceae</taxon>
        <taxon>Seminavis</taxon>
    </lineage>
</organism>
<sequence length="766" mass="85000">MQQRKTLLQSFGSSSLPAVICKWFVLTFALLSSVHAFHPPGIARRRIPSSREKPPCPTNREVPPLQVASSSITTATLGGLGRGLGREGLSKYHQSILSRMATDRQRFVSGRYAVVAKVIEPPKLKWLRNKKQSATQLMVNGTAVDLSLASYDRFQWIDDEEREELYDKYTLLSWELMAVIAVNKPGYVSVMPGNGAGSTSASLRFLDETPRWDRWKRMQGTVLDELEEQVCSRDRVWVTGFSITGRHGYLYSIDTNSGHIQSVNKRTAKSLLWPNEVGPVPAHFFDTRTTATMGQHRQGEIVDTCLVSSAAATTATQKPFVEDLKDAVLVSDGFLVPGKERGGIYVVKQPGNPNTEWTVCVTDNQHSADRWFYHRAVWIDLTGDGRKSILTARAKFPLGSSNNNNNNKHSYTTVKNGKAGKTRPKKPTRGELVCLEMPKPFRIDERTGTPLEADGTIFDPLSARHLPWKVHVLDEGPDVMFNVVDLDTNDDTVEVISSQFFGEKVTLHSIQRGATPKVTFQRTIDKQCGKAFGCIVADLNEDAAQTTTNRCVIDGGSTVETLRPGDPFSHLLVTSHECSFREEQERKRNVFTRQHVDKTERVKPTVRTNSATDGGSLFAYRVPENWKTDTWKRSTIATGFKVQGQLNNMINPGAPGFVYTFHARQQDRNGLEKKRPLIAVAGDCAESAYIFRPAEAGAADSDDADTSAVYDLMCELQCGSTVGSIGVGYGDFCETDLDQESGYAKLYIPCYEDDRILVFGLGSGEE</sequence>
<evidence type="ECO:0000313" key="3">
    <source>
        <dbReference type="Proteomes" id="UP001153069"/>
    </source>
</evidence>
<keyword evidence="3" id="KW-1185">Reference proteome</keyword>
<proteinExistence type="predicted"/>
<gene>
    <name evidence="2" type="ORF">SEMRO_453_G146030.1</name>
</gene>
<comment type="caution">
    <text evidence="2">The sequence shown here is derived from an EMBL/GenBank/DDBJ whole genome shotgun (WGS) entry which is preliminary data.</text>
</comment>
<name>A0A9N8DYH1_9STRA</name>
<dbReference type="PANTHER" id="PTHR35836:SF1">
    <property type="entry name" value="VCBS REPEAT-CONTAINING PROTEIN"/>
    <property type="match status" value="1"/>
</dbReference>
<protein>
    <submittedName>
        <fullName evidence="2">Uncharacterized protein</fullName>
    </submittedName>
</protein>
<evidence type="ECO:0000256" key="1">
    <source>
        <dbReference type="SAM" id="MobiDB-lite"/>
    </source>
</evidence>
<feature type="region of interest" description="Disordered" evidence="1">
    <location>
        <begin position="400"/>
        <end position="426"/>
    </location>
</feature>